<dbReference type="InterPro" id="IPR002575">
    <property type="entry name" value="Aminoglycoside_PTrfase"/>
</dbReference>
<name>A7HP12_PARL1</name>
<dbReference type="AlphaFoldDB" id="A7HP12"/>
<dbReference type="KEGG" id="pla:Plav_0022"/>
<dbReference type="PANTHER" id="PTHR21310:SF15">
    <property type="entry name" value="AMINOGLYCOSIDE PHOSPHOTRANSFERASE DOMAIN-CONTAINING PROTEIN"/>
    <property type="match status" value="1"/>
</dbReference>
<keyword evidence="2" id="KW-0808">Transferase</keyword>
<feature type="domain" description="Aminoglycoside phosphotransferase" evidence="1">
    <location>
        <begin position="79"/>
        <end position="248"/>
    </location>
</feature>
<dbReference type="Pfam" id="PF01636">
    <property type="entry name" value="APH"/>
    <property type="match status" value="1"/>
</dbReference>
<dbReference type="InterPro" id="IPR051678">
    <property type="entry name" value="AGP_Transferase"/>
</dbReference>
<dbReference type="PANTHER" id="PTHR21310">
    <property type="entry name" value="AMINOGLYCOSIDE PHOSPHOTRANSFERASE-RELATED-RELATED"/>
    <property type="match status" value="1"/>
</dbReference>
<keyword evidence="3" id="KW-1185">Reference proteome</keyword>
<dbReference type="EMBL" id="CP000774">
    <property type="protein sequence ID" value="ABS61645.1"/>
    <property type="molecule type" value="Genomic_DNA"/>
</dbReference>
<dbReference type="HOGENOM" id="CLU_868341_0_0_5"/>
<dbReference type="SUPFAM" id="SSF56112">
    <property type="entry name" value="Protein kinase-like (PK-like)"/>
    <property type="match status" value="1"/>
</dbReference>
<evidence type="ECO:0000313" key="3">
    <source>
        <dbReference type="Proteomes" id="UP000006377"/>
    </source>
</evidence>
<proteinExistence type="predicted"/>
<sequence>MNAGRGKTQGGSQEPPFFHALCCYTPPMSNLPDIPDLPDGPWPLIGEGLWSSVHDLGDGSVLKLVRRHGGLGSGESKYFREAAALGLLGGLSLSAPRLPRLIASGRFENAYAHSGPPLAGWLRLEKLPGRPIDEGGLYALKSEERERLGEEIGAAIARFHEASAALAGEASKLGSSSLRSIDEALSRIGAPEQRARLERLKEMLRGEEGTPVLLHGDLNLSNILSARGEALGFIDFAEAGTGFREEDLRHFDNPGPMRDAIFRSYAAVSGRAVDMQRFRMSVAVNAAISLAIGGNSGHPREAMRRTSFLDEALRQAGIEA</sequence>
<reference evidence="2 3" key="1">
    <citation type="journal article" date="2011" name="Stand. Genomic Sci.">
        <title>Complete genome sequence of Parvibaculum lavamentivorans type strain (DS-1(T)).</title>
        <authorList>
            <person name="Schleheck D."/>
            <person name="Weiss M."/>
            <person name="Pitluck S."/>
            <person name="Bruce D."/>
            <person name="Land M.L."/>
            <person name="Han S."/>
            <person name="Saunders E."/>
            <person name="Tapia R."/>
            <person name="Detter C."/>
            <person name="Brettin T."/>
            <person name="Han J."/>
            <person name="Woyke T."/>
            <person name="Goodwin L."/>
            <person name="Pennacchio L."/>
            <person name="Nolan M."/>
            <person name="Cook A.M."/>
            <person name="Kjelleberg S."/>
            <person name="Thomas T."/>
        </authorList>
    </citation>
    <scope>NUCLEOTIDE SEQUENCE [LARGE SCALE GENOMIC DNA]</scope>
    <source>
        <strain evidence="3">DS-1 / DSM 13023 / NCIMB 13966</strain>
    </source>
</reference>
<organism evidence="2 3">
    <name type="scientific">Parvibaculum lavamentivorans (strain DS-1 / DSM 13023 / NCIMB 13966)</name>
    <dbReference type="NCBI Taxonomy" id="402881"/>
    <lineage>
        <taxon>Bacteria</taxon>
        <taxon>Pseudomonadati</taxon>
        <taxon>Pseudomonadota</taxon>
        <taxon>Alphaproteobacteria</taxon>
        <taxon>Hyphomicrobiales</taxon>
        <taxon>Parvibaculaceae</taxon>
        <taxon>Parvibaculum</taxon>
    </lineage>
</organism>
<gene>
    <name evidence="2" type="ordered locus">Plav_0022</name>
</gene>
<evidence type="ECO:0000259" key="1">
    <source>
        <dbReference type="Pfam" id="PF01636"/>
    </source>
</evidence>
<dbReference type="GO" id="GO:0016740">
    <property type="term" value="F:transferase activity"/>
    <property type="evidence" value="ECO:0007669"/>
    <property type="project" value="UniProtKB-KW"/>
</dbReference>
<dbReference type="eggNOG" id="COG3173">
    <property type="taxonomic scope" value="Bacteria"/>
</dbReference>
<protein>
    <submittedName>
        <fullName evidence="2">Aminoglycoside phosphotransferase</fullName>
    </submittedName>
</protein>
<dbReference type="Gene3D" id="3.90.1200.10">
    <property type="match status" value="1"/>
</dbReference>
<dbReference type="Proteomes" id="UP000006377">
    <property type="component" value="Chromosome"/>
</dbReference>
<dbReference type="STRING" id="402881.Plav_0022"/>
<dbReference type="InterPro" id="IPR011009">
    <property type="entry name" value="Kinase-like_dom_sf"/>
</dbReference>
<accession>A7HP12</accession>
<evidence type="ECO:0000313" key="2">
    <source>
        <dbReference type="EMBL" id="ABS61645.1"/>
    </source>
</evidence>